<name>A0A031LQR4_9CREN</name>
<feature type="transmembrane region" description="Helical" evidence="1">
    <location>
        <begin position="28"/>
        <end position="49"/>
    </location>
</feature>
<evidence type="ECO:0000256" key="1">
    <source>
        <dbReference type="SAM" id="Phobius"/>
    </source>
</evidence>
<dbReference type="AlphaFoldDB" id="A0A031LQR4"/>
<feature type="transmembrane region" description="Helical" evidence="1">
    <location>
        <begin position="97"/>
        <end position="122"/>
    </location>
</feature>
<keyword evidence="1" id="KW-1133">Transmembrane helix</keyword>
<dbReference type="STRING" id="1160895.CM19_04425"/>
<feature type="transmembrane region" description="Helical" evidence="1">
    <location>
        <begin position="128"/>
        <end position="147"/>
    </location>
</feature>
<dbReference type="EMBL" id="JFZT01000033">
    <property type="protein sequence ID" value="EZQ10146.1"/>
    <property type="molecule type" value="Genomic_DNA"/>
</dbReference>
<comment type="caution">
    <text evidence="2">The sequence shown here is derived from an EMBL/GenBank/DDBJ whole genome shotgun (WGS) entry which is preliminary data.</text>
</comment>
<accession>A0A031LQR4</accession>
<keyword evidence="1" id="KW-0812">Transmembrane</keyword>
<proteinExistence type="predicted"/>
<dbReference type="Proteomes" id="UP000024332">
    <property type="component" value="Unassembled WGS sequence"/>
</dbReference>
<organism evidence="2 3">
    <name type="scientific">Candidatus Acidianus copahuensis</name>
    <dbReference type="NCBI Taxonomy" id="1160895"/>
    <lineage>
        <taxon>Archaea</taxon>
        <taxon>Thermoproteota</taxon>
        <taxon>Thermoprotei</taxon>
        <taxon>Sulfolobales</taxon>
        <taxon>Sulfolobaceae</taxon>
        <taxon>Acidianus</taxon>
    </lineage>
</organism>
<evidence type="ECO:0000313" key="2">
    <source>
        <dbReference type="EMBL" id="EZQ10146.1"/>
    </source>
</evidence>
<feature type="transmembrane region" description="Helical" evidence="1">
    <location>
        <begin position="159"/>
        <end position="175"/>
    </location>
</feature>
<feature type="transmembrane region" description="Helical" evidence="1">
    <location>
        <begin position="55"/>
        <end position="76"/>
    </location>
</feature>
<dbReference type="RefSeq" id="WP_048099183.1">
    <property type="nucleotide sequence ID" value="NZ_JFZT01000033.1"/>
</dbReference>
<keyword evidence="3" id="KW-1185">Reference proteome</keyword>
<gene>
    <name evidence="2" type="ORF">CM19_04425</name>
</gene>
<keyword evidence="1" id="KW-0472">Membrane</keyword>
<evidence type="ECO:0000313" key="3">
    <source>
        <dbReference type="Proteomes" id="UP000024332"/>
    </source>
</evidence>
<protein>
    <submittedName>
        <fullName evidence="2">Uncharacterized protein</fullName>
    </submittedName>
</protein>
<sequence length="209" mass="23769">MDIRKISKDADEVATKILSLTTRKDMGVFYLVWSVYFPIIGVVQLILHIFLGSSYIYPISVSLVELAIAVPLIFLTSKMFIRTKVEYLRYKYPGFKVGRIAIILPILVSTFFALIIGSTIAVPSKFSLIVYFSSYYALILVLGLRVFSKVLFKFKMTDTKFYDILAFVALLALPVGELILWWFYVIFLLTWSLASFMSLRDAGVIHGLS</sequence>
<reference evidence="2 3" key="1">
    <citation type="submission" date="2014-03" db="EMBL/GenBank/DDBJ databases">
        <title>Draft genome sequence of the novel thermoacidophilic archaea Acidianus copahuensis ALE1 strain, isolated from Copahue volcanic area in Neuquen Argentina.</title>
        <authorList>
            <person name="Urbieta M.S."/>
            <person name="Rascovan N."/>
            <person name="Castro C."/>
            <person name="Revale S."/>
            <person name="Giaveno M.A."/>
            <person name="Vazquez M.P."/>
            <person name="Donati E.R."/>
        </authorList>
    </citation>
    <scope>NUCLEOTIDE SEQUENCE [LARGE SCALE GENOMIC DNA]</scope>
    <source>
        <strain evidence="2 3">ALE1</strain>
    </source>
</reference>